<dbReference type="AlphaFoldDB" id="A0A194X335"/>
<dbReference type="GeneID" id="28829883"/>
<organism evidence="1 2">
    <name type="scientific">Mollisia scopiformis</name>
    <name type="common">Conifer needle endophyte fungus</name>
    <name type="synonym">Phialocephala scopiformis</name>
    <dbReference type="NCBI Taxonomy" id="149040"/>
    <lineage>
        <taxon>Eukaryota</taxon>
        <taxon>Fungi</taxon>
        <taxon>Dikarya</taxon>
        <taxon>Ascomycota</taxon>
        <taxon>Pezizomycotina</taxon>
        <taxon>Leotiomycetes</taxon>
        <taxon>Helotiales</taxon>
        <taxon>Mollisiaceae</taxon>
        <taxon>Mollisia</taxon>
    </lineage>
</organism>
<dbReference type="RefSeq" id="XP_018068948.1">
    <property type="nucleotide sequence ID" value="XM_018220157.1"/>
</dbReference>
<accession>A0A194X335</accession>
<evidence type="ECO:0000313" key="1">
    <source>
        <dbReference type="EMBL" id="KUJ14593.1"/>
    </source>
</evidence>
<sequence length="266" mass="30451">MIPFNNTSLVTPPRIIPSLIFKRKESNFQCAIHAKIKARNATETYTRLPRPDGVDILSGNDYLEMLANFDLKSSTDASLDSLRCEMDMFMWYRTDSIELDRGRYLSPCLLYLREGSLNSEEIPPDAKIYDPAWRTIKIVLHNGLQISFNALVLGRLAVNRVSTYWIVVLDEEKHLWALRAAGIDEEELDDDEAWMDDPRWPAPQYDEQKDLFGADLLVVRVCSLASLQHYRKSRQQFSPEPCYSAKCWTSTYALLKASTTAAAEES</sequence>
<dbReference type="EMBL" id="KQ947420">
    <property type="protein sequence ID" value="KUJ14593.1"/>
    <property type="molecule type" value="Genomic_DNA"/>
</dbReference>
<gene>
    <name evidence="1" type="ORF">LY89DRAFT_736620</name>
</gene>
<proteinExistence type="predicted"/>
<keyword evidence="2" id="KW-1185">Reference proteome</keyword>
<name>A0A194X335_MOLSC</name>
<dbReference type="Proteomes" id="UP000070700">
    <property type="component" value="Unassembled WGS sequence"/>
</dbReference>
<protein>
    <submittedName>
        <fullName evidence="1">Uncharacterized protein</fullName>
    </submittedName>
</protein>
<dbReference type="InParanoid" id="A0A194X335"/>
<reference evidence="1 2" key="1">
    <citation type="submission" date="2015-10" db="EMBL/GenBank/DDBJ databases">
        <title>Full genome of DAOMC 229536 Phialocephala scopiformis, a fungal endophyte of spruce producing the potent anti-insectan compound rugulosin.</title>
        <authorList>
            <consortium name="DOE Joint Genome Institute"/>
            <person name="Walker A.K."/>
            <person name="Frasz S.L."/>
            <person name="Seifert K.A."/>
            <person name="Miller J.D."/>
            <person name="Mondo S.J."/>
            <person name="Labutti K."/>
            <person name="Lipzen A."/>
            <person name="Dockter R."/>
            <person name="Kennedy M."/>
            <person name="Grigoriev I.V."/>
            <person name="Spatafora J.W."/>
        </authorList>
    </citation>
    <scope>NUCLEOTIDE SEQUENCE [LARGE SCALE GENOMIC DNA]</scope>
    <source>
        <strain evidence="1 2">CBS 120377</strain>
    </source>
</reference>
<evidence type="ECO:0000313" key="2">
    <source>
        <dbReference type="Proteomes" id="UP000070700"/>
    </source>
</evidence>
<dbReference type="KEGG" id="psco:LY89DRAFT_736620"/>